<proteinExistence type="predicted"/>
<keyword evidence="1" id="KW-0812">Transmembrane</keyword>
<feature type="transmembrane region" description="Helical" evidence="1">
    <location>
        <begin position="16"/>
        <end position="36"/>
    </location>
</feature>
<evidence type="ECO:0000313" key="2">
    <source>
        <dbReference type="EMBL" id="SDX55625.1"/>
    </source>
</evidence>
<dbReference type="SUPFAM" id="SSF54523">
    <property type="entry name" value="Pili subunits"/>
    <property type="match status" value="1"/>
</dbReference>
<dbReference type="EMBL" id="FNNG01000013">
    <property type="protein sequence ID" value="SDX55625.1"/>
    <property type="molecule type" value="Genomic_DNA"/>
</dbReference>
<evidence type="ECO:0000256" key="1">
    <source>
        <dbReference type="SAM" id="Phobius"/>
    </source>
</evidence>
<dbReference type="AlphaFoldDB" id="A0A1H3CND7"/>
<gene>
    <name evidence="2" type="ORF">SAMN05660923_02505</name>
</gene>
<accession>A0A1H3CND7</accession>
<organism evidence="2 3">
    <name type="scientific">Tepidimicrobium xylanilyticum</name>
    <dbReference type="NCBI Taxonomy" id="1123352"/>
    <lineage>
        <taxon>Bacteria</taxon>
        <taxon>Bacillati</taxon>
        <taxon>Bacillota</taxon>
        <taxon>Tissierellia</taxon>
        <taxon>Tissierellales</taxon>
        <taxon>Tepidimicrobiaceae</taxon>
        <taxon>Tepidimicrobium</taxon>
    </lineage>
</organism>
<dbReference type="NCBIfam" id="TIGR02532">
    <property type="entry name" value="IV_pilin_GFxxxE"/>
    <property type="match status" value="1"/>
</dbReference>
<dbReference type="Pfam" id="PF07963">
    <property type="entry name" value="N_methyl"/>
    <property type="match status" value="1"/>
</dbReference>
<protein>
    <submittedName>
        <fullName evidence="2">Type IV pilus assembly protein PilA</fullName>
    </submittedName>
</protein>
<keyword evidence="1" id="KW-1133">Transmembrane helix</keyword>
<dbReference type="PROSITE" id="PS00409">
    <property type="entry name" value="PROKAR_NTER_METHYL"/>
    <property type="match status" value="1"/>
</dbReference>
<keyword evidence="1" id="KW-0472">Membrane</keyword>
<reference evidence="2 3" key="1">
    <citation type="submission" date="2016-10" db="EMBL/GenBank/DDBJ databases">
        <authorList>
            <person name="de Groot N.N."/>
        </authorList>
    </citation>
    <scope>NUCLEOTIDE SEQUENCE [LARGE SCALE GENOMIC DNA]</scope>
    <source>
        <strain evidence="2 3">DSM 23310</strain>
    </source>
</reference>
<name>A0A1H3CND7_9FIRM</name>
<sequence length="142" mass="15683">MIWRIIAKFYKNYKGFTLIEIIIVISIIGLLTTIAIPRLGVSRKKAAIAAHNANVRVLMSAATMHIADGDIIDSNGWTGTGGEKADAQPWAPYIEEWPTIPRGITDELKRSDGTKFTGNDYKVTVDEKGNIIVEPVMINKNN</sequence>
<dbReference type="Proteomes" id="UP000198828">
    <property type="component" value="Unassembled WGS sequence"/>
</dbReference>
<dbReference type="InterPro" id="IPR045584">
    <property type="entry name" value="Pilin-like"/>
</dbReference>
<dbReference type="RefSeq" id="WP_093754199.1">
    <property type="nucleotide sequence ID" value="NZ_BSYN01000009.1"/>
</dbReference>
<dbReference type="OrthoDB" id="1707789at2"/>
<keyword evidence="3" id="KW-1185">Reference proteome</keyword>
<dbReference type="Gene3D" id="3.30.700.10">
    <property type="entry name" value="Glycoprotein, Type 4 Pilin"/>
    <property type="match status" value="1"/>
</dbReference>
<dbReference type="InterPro" id="IPR012902">
    <property type="entry name" value="N_methyl_site"/>
</dbReference>
<evidence type="ECO:0000313" key="3">
    <source>
        <dbReference type="Proteomes" id="UP000198828"/>
    </source>
</evidence>